<feature type="region of interest" description="Disordered" evidence="1">
    <location>
        <begin position="546"/>
        <end position="604"/>
    </location>
</feature>
<evidence type="ECO:0000256" key="1">
    <source>
        <dbReference type="SAM" id="MobiDB-lite"/>
    </source>
</evidence>
<feature type="compositionally biased region" description="Polar residues" evidence="1">
    <location>
        <begin position="405"/>
        <end position="423"/>
    </location>
</feature>
<keyword evidence="4" id="KW-1185">Reference proteome</keyword>
<sequence>MKFFTRQTILLASASLALIGLQGCGSKDKKAAVEAAVEDLATEQADYDNFSVENLFRGSGGRYQICSVNGTDPEMPDSVQGLFKLRVERILGNGESEWKAVLHGFCGAAGHLEKELEANHTSKLQGEMDCKGVWGVFDITHDSGLDAVVAVCDEVLGPQSSTNSTAPANATESTPTSDPAALESYEGLEALQQYDTCHVKGKVISLKPLNPKMHLWRSAAALLALLGLTMLQGCSNKSDASTTGSPAENEPAAGTYTSSQSSSESFRHQKNWSVYHPGKTTHKQVCTARYNDTRSGLEYDLKLERRKDGNTPWTAKLSGNCGDKQNLEAELSGENLENLQGEKDCVAAWAVLGVTPRVIVARKHIPPVLVNLPQHRPLMDLHPFLNLLLAILAVFIGTVEIQGCSSKSGSSTRGGANGNSTESAAEEGVDAKQAYKQAAPDEVKDGGKFKICRAASTDGMYKLSVQRTLKTGDSQWKIKLVGEKCGDKTGLEKEIADDTAKALQGEDVPCKTVWSKFEVTADNPSRLKTLCTDAAWLGAASDDLEGCGSKEEIQSEQSGASNPDASPSASSSAASQSSSSSSSSRTSVRKKWSRMIPGTPGDTIQSCDASAGTYHLILKRLKRGGQNNYEVSMIGNKCGTETVAETPLNDENTAKLQEDGISCAQVWEALAITTAGSNEATLSAMCTKLKEGQL</sequence>
<dbReference type="PROSITE" id="PS51257">
    <property type="entry name" value="PROKAR_LIPOPROTEIN"/>
    <property type="match status" value="1"/>
</dbReference>
<gene>
    <name evidence="3" type="ORF">FOL47_002832</name>
</gene>
<dbReference type="OrthoDB" id="425213at2759"/>
<comment type="caution">
    <text evidence="3">The sequence shown here is derived from an EMBL/GenBank/DDBJ whole genome shotgun (WGS) entry which is preliminary data.</text>
</comment>
<accession>A0A7J6MBG3</accession>
<feature type="compositionally biased region" description="Polar residues" evidence="1">
    <location>
        <begin position="159"/>
        <end position="177"/>
    </location>
</feature>
<evidence type="ECO:0000313" key="3">
    <source>
        <dbReference type="EMBL" id="KAF4668875.1"/>
    </source>
</evidence>
<reference evidence="3 4" key="1">
    <citation type="submission" date="2020-04" db="EMBL/GenBank/DDBJ databases">
        <title>Perkinsus chesapeaki whole genome sequence.</title>
        <authorList>
            <person name="Bogema D.R."/>
        </authorList>
    </citation>
    <scope>NUCLEOTIDE SEQUENCE [LARGE SCALE GENOMIC DNA]</scope>
    <source>
        <strain evidence="3">ATCC PRA-425</strain>
    </source>
</reference>
<feature type="chain" id="PRO_5029810660" evidence="2">
    <location>
        <begin position="27"/>
        <end position="694"/>
    </location>
</feature>
<dbReference type="EMBL" id="JAAPAO010000182">
    <property type="protein sequence ID" value="KAF4668875.1"/>
    <property type="molecule type" value="Genomic_DNA"/>
</dbReference>
<feature type="compositionally biased region" description="Polar residues" evidence="1">
    <location>
        <begin position="236"/>
        <end position="246"/>
    </location>
</feature>
<feature type="compositionally biased region" description="Low complexity" evidence="1">
    <location>
        <begin position="558"/>
        <end position="586"/>
    </location>
</feature>
<dbReference type="Proteomes" id="UP000591131">
    <property type="component" value="Unassembled WGS sequence"/>
</dbReference>
<organism evidence="3 4">
    <name type="scientific">Perkinsus chesapeaki</name>
    <name type="common">Clam parasite</name>
    <name type="synonym">Perkinsus andrewsi</name>
    <dbReference type="NCBI Taxonomy" id="330153"/>
    <lineage>
        <taxon>Eukaryota</taxon>
        <taxon>Sar</taxon>
        <taxon>Alveolata</taxon>
        <taxon>Perkinsozoa</taxon>
        <taxon>Perkinsea</taxon>
        <taxon>Perkinsida</taxon>
        <taxon>Perkinsidae</taxon>
        <taxon>Perkinsus</taxon>
    </lineage>
</organism>
<evidence type="ECO:0000256" key="2">
    <source>
        <dbReference type="SAM" id="SignalP"/>
    </source>
</evidence>
<feature type="region of interest" description="Disordered" evidence="1">
    <location>
        <begin position="236"/>
        <end position="270"/>
    </location>
</feature>
<feature type="region of interest" description="Disordered" evidence="1">
    <location>
        <begin position="159"/>
        <end position="180"/>
    </location>
</feature>
<feature type="region of interest" description="Disordered" evidence="1">
    <location>
        <begin position="405"/>
        <end position="439"/>
    </location>
</feature>
<evidence type="ECO:0000313" key="4">
    <source>
        <dbReference type="Proteomes" id="UP000591131"/>
    </source>
</evidence>
<dbReference type="AlphaFoldDB" id="A0A7J6MBG3"/>
<feature type="signal peptide" evidence="2">
    <location>
        <begin position="1"/>
        <end position="26"/>
    </location>
</feature>
<proteinExistence type="predicted"/>
<name>A0A7J6MBG3_PERCH</name>
<protein>
    <submittedName>
        <fullName evidence="3">Uncharacterized protein</fullName>
    </submittedName>
</protein>
<keyword evidence="2" id="KW-0732">Signal</keyword>